<keyword evidence="2" id="KW-1185">Reference proteome</keyword>
<evidence type="ECO:0000313" key="2">
    <source>
        <dbReference type="Proteomes" id="UP000294796"/>
    </source>
</evidence>
<gene>
    <name evidence="1" type="ORF">E2F46_04320</name>
</gene>
<sequence>MVALILLLVAGLRWAGVAGLNGTEPRQMDWNADGEVSRVEILQAYTTVVVHESVDGDRSCRSYARLRDRDNPIRVDCRVTPGGASAATE</sequence>
<protein>
    <submittedName>
        <fullName evidence="1">EF-hand domain-containing protein</fullName>
    </submittedName>
</protein>
<reference evidence="1 2" key="1">
    <citation type="submission" date="2019-03" db="EMBL/GenBank/DDBJ databases">
        <title>Luteimonas zhaokaii sp.nov., isolated from the rectal contents of Plateau pika in Yushu, Qinghai Province, China.</title>
        <authorList>
            <person name="Zhang G."/>
        </authorList>
    </citation>
    <scope>NUCLEOTIDE SEQUENCE [LARGE SCALE GENOMIC DNA]</scope>
    <source>
        <strain evidence="1 2">B9</strain>
    </source>
</reference>
<dbReference type="OrthoDB" id="5988095at2"/>
<dbReference type="AlphaFoldDB" id="A0A4R5U1R6"/>
<accession>A0A4R5U1R6</accession>
<name>A0A4R5U1R6_9GAMM</name>
<proteinExistence type="predicted"/>
<dbReference type="EMBL" id="SMTF01000002">
    <property type="protein sequence ID" value="TDK27560.1"/>
    <property type="molecule type" value="Genomic_DNA"/>
</dbReference>
<dbReference type="Proteomes" id="UP000294796">
    <property type="component" value="Unassembled WGS sequence"/>
</dbReference>
<organism evidence="1 2">
    <name type="scientific">Luteimonas aestuarii</name>
    <dbReference type="NCBI Taxonomy" id="453837"/>
    <lineage>
        <taxon>Bacteria</taxon>
        <taxon>Pseudomonadati</taxon>
        <taxon>Pseudomonadota</taxon>
        <taxon>Gammaproteobacteria</taxon>
        <taxon>Lysobacterales</taxon>
        <taxon>Lysobacteraceae</taxon>
        <taxon>Luteimonas</taxon>
    </lineage>
</organism>
<evidence type="ECO:0000313" key="1">
    <source>
        <dbReference type="EMBL" id="TDK27560.1"/>
    </source>
</evidence>
<comment type="caution">
    <text evidence="1">The sequence shown here is derived from an EMBL/GenBank/DDBJ whole genome shotgun (WGS) entry which is preliminary data.</text>
</comment>